<evidence type="ECO:0000313" key="8">
    <source>
        <dbReference type="EMBL" id="OBZ78119.1"/>
    </source>
</evidence>
<evidence type="ECO:0000256" key="5">
    <source>
        <dbReference type="SAM" id="MobiDB-lite"/>
    </source>
</evidence>
<dbReference type="Pfam" id="PF00172">
    <property type="entry name" value="Zn_clus"/>
    <property type="match status" value="1"/>
</dbReference>
<dbReference type="EMBL" id="LUGG01000002">
    <property type="protein sequence ID" value="OBZ78119.1"/>
    <property type="molecule type" value="Genomic_DNA"/>
</dbReference>
<dbReference type="CDD" id="cd00067">
    <property type="entry name" value="GAL4"/>
    <property type="match status" value="1"/>
</dbReference>
<feature type="region of interest" description="Disordered" evidence="5">
    <location>
        <begin position="159"/>
        <end position="194"/>
    </location>
</feature>
<keyword evidence="9" id="KW-1185">Reference proteome</keyword>
<dbReference type="InterPro" id="IPR036864">
    <property type="entry name" value="Zn2-C6_fun-type_DNA-bd_sf"/>
</dbReference>
<dbReference type="OrthoDB" id="4064873at2759"/>
<evidence type="ECO:0000256" key="4">
    <source>
        <dbReference type="ARBA" id="ARBA00023242"/>
    </source>
</evidence>
<feature type="region of interest" description="Disordered" evidence="5">
    <location>
        <begin position="957"/>
        <end position="997"/>
    </location>
</feature>
<dbReference type="GO" id="GO:0008270">
    <property type="term" value="F:zinc ion binding"/>
    <property type="evidence" value="ECO:0007669"/>
    <property type="project" value="InterPro"/>
</dbReference>
<feature type="compositionally biased region" description="Polar residues" evidence="5">
    <location>
        <begin position="159"/>
        <end position="171"/>
    </location>
</feature>
<dbReference type="InterPro" id="IPR001138">
    <property type="entry name" value="Zn2Cys6_DnaBD"/>
</dbReference>
<feature type="region of interest" description="Disordered" evidence="5">
    <location>
        <begin position="215"/>
        <end position="243"/>
    </location>
</feature>
<feature type="compositionally biased region" description="Low complexity" evidence="5">
    <location>
        <begin position="172"/>
        <end position="192"/>
    </location>
</feature>
<dbReference type="AlphaFoldDB" id="A0A1C7MNW6"/>
<organism evidence="8 9">
    <name type="scientific">Grifola frondosa</name>
    <name type="common">Maitake</name>
    <name type="synonym">Polyporus frondosus</name>
    <dbReference type="NCBI Taxonomy" id="5627"/>
    <lineage>
        <taxon>Eukaryota</taxon>
        <taxon>Fungi</taxon>
        <taxon>Dikarya</taxon>
        <taxon>Basidiomycota</taxon>
        <taxon>Agaricomycotina</taxon>
        <taxon>Agaricomycetes</taxon>
        <taxon>Polyporales</taxon>
        <taxon>Grifolaceae</taxon>
        <taxon>Grifola</taxon>
    </lineage>
</organism>
<evidence type="ECO:0000256" key="3">
    <source>
        <dbReference type="ARBA" id="ARBA00023125"/>
    </source>
</evidence>
<protein>
    <submittedName>
        <fullName evidence="8">Regulatory protein CAT8</fullName>
    </submittedName>
</protein>
<feature type="region of interest" description="Disordered" evidence="5">
    <location>
        <begin position="765"/>
        <end position="787"/>
    </location>
</feature>
<evidence type="ECO:0000256" key="1">
    <source>
        <dbReference type="ARBA" id="ARBA00004123"/>
    </source>
</evidence>
<dbReference type="PANTHER" id="PTHR46910:SF3">
    <property type="entry name" value="HALOTOLERANCE PROTEIN 9-RELATED"/>
    <property type="match status" value="1"/>
</dbReference>
<dbReference type="Pfam" id="PF04082">
    <property type="entry name" value="Fungal_trans"/>
    <property type="match status" value="1"/>
</dbReference>
<dbReference type="Gene3D" id="4.10.240.10">
    <property type="entry name" value="Zn(2)-C6 fungal-type DNA-binding domain"/>
    <property type="match status" value="1"/>
</dbReference>
<dbReference type="GO" id="GO:0005634">
    <property type="term" value="C:nucleus"/>
    <property type="evidence" value="ECO:0007669"/>
    <property type="project" value="UniProtKB-SubCell"/>
</dbReference>
<dbReference type="InterPro" id="IPR050987">
    <property type="entry name" value="AtrR-like"/>
</dbReference>
<evidence type="ECO:0000313" key="9">
    <source>
        <dbReference type="Proteomes" id="UP000092993"/>
    </source>
</evidence>
<dbReference type="GO" id="GO:0000981">
    <property type="term" value="F:DNA-binding transcription factor activity, RNA polymerase II-specific"/>
    <property type="evidence" value="ECO:0007669"/>
    <property type="project" value="InterPro"/>
</dbReference>
<keyword evidence="3" id="KW-0238">DNA-binding</keyword>
<dbReference type="GO" id="GO:0003677">
    <property type="term" value="F:DNA binding"/>
    <property type="evidence" value="ECO:0007669"/>
    <property type="project" value="UniProtKB-KW"/>
</dbReference>
<dbReference type="InterPro" id="IPR007219">
    <property type="entry name" value="XnlR_reg_dom"/>
</dbReference>
<dbReference type="SUPFAM" id="SSF57701">
    <property type="entry name" value="Zn2/Cys6 DNA-binding domain"/>
    <property type="match status" value="1"/>
</dbReference>
<dbReference type="Proteomes" id="UP000092993">
    <property type="component" value="Unassembled WGS sequence"/>
</dbReference>
<feature type="domain" description="Zn(2)-C6 fungal-type" evidence="6">
    <location>
        <begin position="61"/>
        <end position="108"/>
    </location>
</feature>
<accession>A0A1C7MNW6</accession>
<gene>
    <name evidence="8" type="primary">CAT8</name>
    <name evidence="8" type="ORF">A0H81_01889</name>
</gene>
<proteinExistence type="predicted"/>
<feature type="region of interest" description="Disordered" evidence="5">
    <location>
        <begin position="1"/>
        <end position="61"/>
    </location>
</feature>
<reference evidence="8 9" key="1">
    <citation type="submission" date="2016-03" db="EMBL/GenBank/DDBJ databases">
        <title>Whole genome sequencing of Grifola frondosa 9006-11.</title>
        <authorList>
            <person name="Min B."/>
            <person name="Park H."/>
            <person name="Kim J.-G."/>
            <person name="Cho H."/>
            <person name="Oh Y.-L."/>
            <person name="Kong W.-S."/>
            <person name="Choi I.-G."/>
        </authorList>
    </citation>
    <scope>NUCLEOTIDE SEQUENCE [LARGE SCALE GENOMIC DNA]</scope>
    <source>
        <strain evidence="8 9">9006-11</strain>
    </source>
</reference>
<feature type="compositionally biased region" description="Polar residues" evidence="5">
    <location>
        <begin position="11"/>
        <end position="22"/>
    </location>
</feature>
<feature type="compositionally biased region" description="Basic and acidic residues" evidence="5">
    <location>
        <begin position="44"/>
        <end position="61"/>
    </location>
</feature>
<dbReference type="PANTHER" id="PTHR46910">
    <property type="entry name" value="TRANSCRIPTION FACTOR PDR1"/>
    <property type="match status" value="1"/>
</dbReference>
<comment type="subcellular location">
    <subcellularLocation>
        <location evidence="1">Nucleus</location>
    </subcellularLocation>
</comment>
<dbReference type="OMA" id="SHANIRM"/>
<dbReference type="STRING" id="5627.A0A1C7MNW6"/>
<sequence length="1116" mass="121889">MTHHLPPHTDITLSHSSLQSALQIDPNRLPQPPAQASAKKRRKTDADRVEPPRPSEPRRLRRSHEACARCRSKKIKASPCDSKHPRCTACATAGTQCHQEDRYRQTLTPRGHTERIERQLLQCDALLKRRIPGFDLNNLDDILAREGIQLDINDPALSMTQFAPSSPQAGLSSSAFSPQSEASPMSISSPQSYPYPPPGMPSAYPAPVPMHYSPEGSPYGPPPHMSMQAPSPTGPPAISTRHQGTRPSLYDMANTEALAKNFGVPDAIAGDVMMTAVDKEDLAVGSSGLSSGRDRDVAEAAPRDASKWVSVSMLRNGVVRAPSSTSATTTPADSLVIVWLPKDRKVVQDTLDAYFTRLNFHRPVFLRGEFEQTLGALYEGQTLQHDPGFVCSVYLHGAGRDAPRRAWARREGDDAPGWPAHEEFFDRALAVKPDLRVTVSSLQALILLHWYLYTERQGRTLWRLVGSLIRLAIELGLHHDPTAQGNVFSADECQTRIRLWGIVLLHDRGTSILLGRPLAIAPSDANTPRPTGGQGADVSEHFVLSAPIAEVQADIINSLYAPTRKSADAIMRHATRISKSMGLLRRQLPVNYKWFFGGTEGWTAERRVKLVQDITEDQGLTLLKIGITRVLLLRALFSSKELEHTQRHSALVDAIVTSHNIIVVHNQLIRFADIAFFVSPIPLHISAMVILYGQMSRSAALPRQVALEDVWMALDMLPSFRWRWERRDPSGAYPLIARLAERVLDVHLHQVAPTCAPVLLPERDWEPPRPRRSCSAARRAPRSPRRRAAAGRAECAVLSVVPGGRGPGWGWGRRGGEGGWGGGWGAGCGGVVGAGGAVWDAVWAAAVYDGGEGLVDGAECGDVDEVGGEEERGAAVVNGLCLLKYFGMGLVENSMDGYCEGLRGIQFVSSGGGSDLSRREVAPETAHQCAIEQSRQTEPGKITSSHAQKIEDDGIDFTPQYKQTSPEIHASGTRESRSKTSTYQKKVGMGVPDTTTERTERAARLHAITKHHSGSLVVPRIALILSIASGGGILGWQQGWRHDLLFSASDMQVSIPLLPRAIRICEFLQTPAQSLASIITHRLKHDSRESADVFISSGPNISMLLFSSQEVVNATQ</sequence>
<keyword evidence="2" id="KW-0479">Metal-binding</keyword>
<evidence type="ECO:0000259" key="6">
    <source>
        <dbReference type="SMART" id="SM00066"/>
    </source>
</evidence>
<comment type="caution">
    <text evidence="8">The sequence shown here is derived from an EMBL/GenBank/DDBJ whole genome shotgun (WGS) entry which is preliminary data.</text>
</comment>
<evidence type="ECO:0000259" key="7">
    <source>
        <dbReference type="SMART" id="SM00906"/>
    </source>
</evidence>
<keyword evidence="4" id="KW-0539">Nucleus</keyword>
<evidence type="ECO:0000256" key="2">
    <source>
        <dbReference type="ARBA" id="ARBA00022723"/>
    </source>
</evidence>
<feature type="domain" description="Xylanolytic transcriptional activator regulatory" evidence="7">
    <location>
        <begin position="461"/>
        <end position="536"/>
    </location>
</feature>
<dbReference type="CDD" id="cd12148">
    <property type="entry name" value="fungal_TF_MHR"/>
    <property type="match status" value="1"/>
</dbReference>
<name>A0A1C7MNW6_GRIFR</name>
<dbReference type="GO" id="GO:0006351">
    <property type="term" value="P:DNA-templated transcription"/>
    <property type="evidence" value="ECO:0007669"/>
    <property type="project" value="InterPro"/>
</dbReference>
<dbReference type="SMART" id="SM00066">
    <property type="entry name" value="GAL4"/>
    <property type="match status" value="1"/>
</dbReference>
<dbReference type="SMART" id="SM00906">
    <property type="entry name" value="Fungal_trans"/>
    <property type="match status" value="1"/>
</dbReference>